<evidence type="ECO:0000256" key="10">
    <source>
        <dbReference type="ARBA" id="ARBA00022679"/>
    </source>
</evidence>
<feature type="domain" description="PilZ" evidence="18">
    <location>
        <begin position="561"/>
        <end position="657"/>
    </location>
</feature>
<dbReference type="Pfam" id="PF03552">
    <property type="entry name" value="Cellulose_synt"/>
    <property type="match status" value="1"/>
</dbReference>
<evidence type="ECO:0000256" key="5">
    <source>
        <dbReference type="ARBA" id="ARBA00018714"/>
    </source>
</evidence>
<evidence type="ECO:0000256" key="16">
    <source>
        <dbReference type="RuleBase" id="RU365020"/>
    </source>
</evidence>
<evidence type="ECO:0000256" key="2">
    <source>
        <dbReference type="ARBA" id="ARBA00005186"/>
    </source>
</evidence>
<dbReference type="OrthoDB" id="9806824at2"/>
<sequence>MSAASASRAARPLHVLANWSLWLLGAVLLVFVVAIPMDVPQQLLFSLVVFAAAMLLRRSGSRLAILVMMALSLAVSSRYIWWRLTQTVGMSSPIDLSLGLGLLLAELYAFVILALGYFQVLWPLNRRPLPLPADQQQWPSVDLFIPTYNEPLSVVRSTILAASVMDWPADKLNIYLLDDGRREEFRAFCAQVGIHYVTRTNNFHAKAGNINAALKKSSGEYVAIFDCDHIPTRSFLQVAMGWFLRDAKLAVVQMPHYFFSADPFERNLGNHGKVPNEGELFYGLLQDGNDQWDATFFCGSCTVIKRKPLEEVGGVAVETVTEDAHTALKLHRRGYRSAYIAVPQAAGLATESLSGHVAQRIRWARGMAQIARLDNPLLGKGLRLSQRLCYANAMLHFFYGLPRIVYLTAPLAFLFFGAHVIHASALMILAYALPHILQANLTNLRTQGKFRHLLWNEVYETTLAWYILRPTLVALFNPKLGKFNVTPKGGLVPRSYFDGQIAKPYLFLLVLNLAGLAAGVMRLLSVQAGGEAQTIWFNLAWTAYNVLLLGATIATASEMRQVRRSHRVPLDIPATLHLADGRELDCRTVNFSTGGMALRLLAPVPVEPDLPVEIALPQRGSSKRLPAMVRHDRDGEISIQFRPMSIEQERWLVACTFARADIWVSQWGRHDRDRFWVSLGRVFAASMRGFKRLGQHVASSARSGWRGRTAGEEAAP</sequence>
<accession>A0A2P5Z2U6</accession>
<feature type="transmembrane region" description="Helical" evidence="16">
    <location>
        <begin position="505"/>
        <end position="524"/>
    </location>
</feature>
<dbReference type="InterPro" id="IPR001173">
    <property type="entry name" value="Glyco_trans_2-like"/>
</dbReference>
<dbReference type="PRINTS" id="PR01439">
    <property type="entry name" value="CELLSNTHASEA"/>
</dbReference>
<evidence type="ECO:0000256" key="8">
    <source>
        <dbReference type="ARBA" id="ARBA00022636"/>
    </source>
</evidence>
<dbReference type="RefSeq" id="WP_010343617.1">
    <property type="nucleotide sequence ID" value="NZ_CP132343.1"/>
</dbReference>
<evidence type="ECO:0000313" key="19">
    <source>
        <dbReference type="EMBL" id="PPU81934.1"/>
    </source>
</evidence>
<dbReference type="InterPro" id="IPR029044">
    <property type="entry name" value="Nucleotide-diphossugar_trans"/>
</dbReference>
<evidence type="ECO:0000256" key="12">
    <source>
        <dbReference type="ARBA" id="ARBA00022916"/>
    </source>
</evidence>
<gene>
    <name evidence="19" type="ORF">XsacCFBP4641_13265</name>
</gene>
<dbReference type="UniPathway" id="UPA00694"/>
<dbReference type="GO" id="GO:0030244">
    <property type="term" value="P:cellulose biosynthetic process"/>
    <property type="evidence" value="ECO:0007669"/>
    <property type="project" value="UniProtKB-KW"/>
</dbReference>
<feature type="transmembrane region" description="Helical" evidence="16">
    <location>
        <begin position="102"/>
        <end position="122"/>
    </location>
</feature>
<dbReference type="Proteomes" id="UP000247346">
    <property type="component" value="Unassembled WGS sequence"/>
</dbReference>
<keyword evidence="11 16" id="KW-0812">Transmembrane</keyword>
<comment type="caution">
    <text evidence="19">The sequence shown here is derived from an EMBL/GenBank/DDBJ whole genome shotgun (WGS) entry which is preliminary data.</text>
</comment>
<feature type="transmembrane region" description="Helical" evidence="16">
    <location>
        <begin position="63"/>
        <end position="82"/>
    </location>
</feature>
<evidence type="ECO:0000256" key="9">
    <source>
        <dbReference type="ARBA" id="ARBA00022676"/>
    </source>
</evidence>
<keyword evidence="7 16" id="KW-0997">Cell inner membrane</keyword>
<keyword evidence="6 16" id="KW-1003">Cell membrane</keyword>
<feature type="transmembrane region" description="Helical" evidence="16">
    <location>
        <begin position="412"/>
        <end position="433"/>
    </location>
</feature>
<dbReference type="GO" id="GO:0016760">
    <property type="term" value="F:cellulose synthase (UDP-forming) activity"/>
    <property type="evidence" value="ECO:0007669"/>
    <property type="project" value="UniProtKB-EC"/>
</dbReference>
<comment type="cofactor">
    <cofactor evidence="16">
        <name>Mg(2+)</name>
        <dbReference type="ChEBI" id="CHEBI:18420"/>
    </cofactor>
</comment>
<organism evidence="19 20">
    <name type="scientific">Xanthomonas sacchari</name>
    <dbReference type="NCBI Taxonomy" id="56458"/>
    <lineage>
        <taxon>Bacteria</taxon>
        <taxon>Pseudomonadati</taxon>
        <taxon>Pseudomonadota</taxon>
        <taxon>Gammaproteobacteria</taxon>
        <taxon>Lysobacterales</taxon>
        <taxon>Lysobacteraceae</taxon>
        <taxon>Xanthomonas</taxon>
    </lineage>
</organism>
<dbReference type="PANTHER" id="PTHR43867">
    <property type="entry name" value="CELLULOSE SYNTHASE CATALYTIC SUBUNIT A [UDP-FORMING]"/>
    <property type="match status" value="1"/>
</dbReference>
<feature type="transmembrane region" description="Helical" evidence="16">
    <location>
        <begin position="39"/>
        <end position="56"/>
    </location>
</feature>
<comment type="function">
    <text evidence="16">Catalytic subunit of cellulose synthase. It polymerizes uridine 5'-diphosphate glucose to cellulose.</text>
</comment>
<protein>
    <recommendedName>
        <fullName evidence="5 16">Cellulose synthase catalytic subunit [UDP-forming]</fullName>
        <ecNumber evidence="4 16">2.4.1.12</ecNumber>
    </recommendedName>
</protein>
<dbReference type="SUPFAM" id="SSF141371">
    <property type="entry name" value="PilZ domain-like"/>
    <property type="match status" value="1"/>
</dbReference>
<evidence type="ECO:0000256" key="14">
    <source>
        <dbReference type="ARBA" id="ARBA00023136"/>
    </source>
</evidence>
<dbReference type="InterPro" id="IPR009875">
    <property type="entry name" value="PilZ_domain"/>
</dbReference>
<keyword evidence="8 16" id="KW-0973">c-di-GMP</keyword>
<evidence type="ECO:0000256" key="1">
    <source>
        <dbReference type="ARBA" id="ARBA00004429"/>
    </source>
</evidence>
<dbReference type="STRING" id="56458.SB85_09330"/>
<comment type="similarity">
    <text evidence="3">Belongs to the glycosyltransferase 2 family.</text>
</comment>
<dbReference type="SUPFAM" id="SSF53448">
    <property type="entry name" value="Nucleotide-diphospho-sugar transferases"/>
    <property type="match status" value="1"/>
</dbReference>
<evidence type="ECO:0000256" key="7">
    <source>
        <dbReference type="ARBA" id="ARBA00022519"/>
    </source>
</evidence>
<keyword evidence="12 16" id="KW-0135">Cellulose biosynthesis</keyword>
<dbReference type="EMBL" id="MDEK01000011">
    <property type="protein sequence ID" value="PPU81934.1"/>
    <property type="molecule type" value="Genomic_DNA"/>
</dbReference>
<evidence type="ECO:0000256" key="11">
    <source>
        <dbReference type="ARBA" id="ARBA00022692"/>
    </source>
</evidence>
<feature type="transmembrane region" description="Helical" evidence="16">
    <location>
        <begin position="12"/>
        <end position="33"/>
    </location>
</feature>
<evidence type="ECO:0000313" key="20">
    <source>
        <dbReference type="Proteomes" id="UP000247346"/>
    </source>
</evidence>
<keyword evidence="10 16" id="KW-0808">Transferase</keyword>
<dbReference type="EC" id="2.4.1.12" evidence="4 16"/>
<keyword evidence="13 16" id="KW-1133">Transmembrane helix</keyword>
<dbReference type="Pfam" id="PF07238">
    <property type="entry name" value="PilZ"/>
    <property type="match status" value="1"/>
</dbReference>
<dbReference type="InterPro" id="IPR005150">
    <property type="entry name" value="Cellulose_synth"/>
</dbReference>
<evidence type="ECO:0000259" key="18">
    <source>
        <dbReference type="Pfam" id="PF07238"/>
    </source>
</evidence>
<dbReference type="InterPro" id="IPR050321">
    <property type="entry name" value="Glycosyltr_2/OpgH_subfam"/>
</dbReference>
<feature type="transmembrane region" description="Helical" evidence="16">
    <location>
        <begin position="388"/>
        <end position="406"/>
    </location>
</feature>
<evidence type="ECO:0000256" key="6">
    <source>
        <dbReference type="ARBA" id="ARBA00022475"/>
    </source>
</evidence>
<keyword evidence="9 16" id="KW-0328">Glycosyltransferase</keyword>
<evidence type="ECO:0000256" key="3">
    <source>
        <dbReference type="ARBA" id="ARBA00006739"/>
    </source>
</evidence>
<name>A0A2P5Z2U6_9XANT</name>
<evidence type="ECO:0000256" key="15">
    <source>
        <dbReference type="ARBA" id="ARBA00048682"/>
    </source>
</evidence>
<dbReference type="GO" id="GO:0006011">
    <property type="term" value="P:UDP-alpha-D-glucose metabolic process"/>
    <property type="evidence" value="ECO:0007669"/>
    <property type="project" value="InterPro"/>
</dbReference>
<dbReference type="Gene3D" id="3.90.550.10">
    <property type="entry name" value="Spore Coat Polysaccharide Biosynthesis Protein SpsA, Chain A"/>
    <property type="match status" value="1"/>
</dbReference>
<dbReference type="NCBIfam" id="NF008558">
    <property type="entry name" value="PRK11498.1"/>
    <property type="match status" value="1"/>
</dbReference>
<feature type="transmembrane region" description="Helical" evidence="16">
    <location>
        <begin position="536"/>
        <end position="557"/>
    </location>
</feature>
<reference evidence="19 20" key="1">
    <citation type="submission" date="2016-08" db="EMBL/GenBank/DDBJ databases">
        <authorList>
            <person name="Seilhamer J.J."/>
        </authorList>
    </citation>
    <scope>NUCLEOTIDE SEQUENCE [LARGE SCALE GENOMIC DNA]</scope>
    <source>
        <strain evidence="19 20">CFBP4641</strain>
    </source>
</reference>
<evidence type="ECO:0000256" key="4">
    <source>
        <dbReference type="ARBA" id="ARBA00012539"/>
    </source>
</evidence>
<dbReference type="FunFam" id="3.90.550.10:FF:000061">
    <property type="entry name" value="Cellulose synthase catalytic subunit [UDP-forming]"/>
    <property type="match status" value="1"/>
</dbReference>
<comment type="subcellular location">
    <subcellularLocation>
        <location evidence="1">Cell inner membrane</location>
        <topology evidence="1">Multi-pass membrane protein</topology>
    </subcellularLocation>
</comment>
<dbReference type="AlphaFoldDB" id="A0A2P5Z2U6"/>
<feature type="domain" description="Glycosyltransferase 2-like" evidence="17">
    <location>
        <begin position="143"/>
        <end position="312"/>
    </location>
</feature>
<dbReference type="GeneID" id="93877718"/>
<dbReference type="Pfam" id="PF00535">
    <property type="entry name" value="Glycos_transf_2"/>
    <property type="match status" value="1"/>
</dbReference>
<keyword evidence="14 16" id="KW-0472">Membrane</keyword>
<comment type="pathway">
    <text evidence="2 16">Glycan metabolism; bacterial cellulose biosynthesis.</text>
</comment>
<evidence type="ECO:0000259" key="17">
    <source>
        <dbReference type="Pfam" id="PF00535"/>
    </source>
</evidence>
<proteinExistence type="inferred from homology"/>
<dbReference type="NCBIfam" id="TIGR03030">
    <property type="entry name" value="CelA"/>
    <property type="match status" value="1"/>
</dbReference>
<dbReference type="Gene3D" id="2.40.10.220">
    <property type="entry name" value="predicted glycosyltransferase like domains"/>
    <property type="match status" value="1"/>
</dbReference>
<dbReference type="GO" id="GO:0035438">
    <property type="term" value="F:cyclic-di-GMP binding"/>
    <property type="evidence" value="ECO:0007669"/>
    <property type="project" value="InterPro"/>
</dbReference>
<dbReference type="CDD" id="cd06421">
    <property type="entry name" value="CESA_CelA_like"/>
    <property type="match status" value="1"/>
</dbReference>
<comment type="catalytic activity">
    <reaction evidence="15 16">
        <text>[(1-&gt;4)-beta-D-glucosyl](n) + UDP-alpha-D-glucose = [(1-&gt;4)-beta-D-glucosyl](n+1) + UDP + H(+)</text>
        <dbReference type="Rhea" id="RHEA:19929"/>
        <dbReference type="Rhea" id="RHEA-COMP:10033"/>
        <dbReference type="Rhea" id="RHEA-COMP:10034"/>
        <dbReference type="ChEBI" id="CHEBI:15378"/>
        <dbReference type="ChEBI" id="CHEBI:18246"/>
        <dbReference type="ChEBI" id="CHEBI:58223"/>
        <dbReference type="ChEBI" id="CHEBI:58885"/>
        <dbReference type="EC" id="2.4.1.12"/>
    </reaction>
</comment>
<evidence type="ECO:0000256" key="13">
    <source>
        <dbReference type="ARBA" id="ARBA00022989"/>
    </source>
</evidence>
<dbReference type="PANTHER" id="PTHR43867:SF2">
    <property type="entry name" value="CELLULOSE SYNTHASE CATALYTIC SUBUNIT A [UDP-FORMING]"/>
    <property type="match status" value="1"/>
</dbReference>
<dbReference type="InterPro" id="IPR003919">
    <property type="entry name" value="Cell_synth_A"/>
</dbReference>
<dbReference type="GO" id="GO:0005886">
    <property type="term" value="C:plasma membrane"/>
    <property type="evidence" value="ECO:0007669"/>
    <property type="project" value="UniProtKB-SubCell"/>
</dbReference>